<dbReference type="GO" id="GO:0008768">
    <property type="term" value="F:UDP-sugar diphosphatase activity"/>
    <property type="evidence" value="ECO:0007669"/>
    <property type="project" value="UniProtKB-EC"/>
</dbReference>
<dbReference type="Gene3D" id="3.90.79.10">
    <property type="entry name" value="Nucleoside Triphosphate Pyrophosphohydrolase"/>
    <property type="match status" value="1"/>
</dbReference>
<evidence type="ECO:0000256" key="8">
    <source>
        <dbReference type="ARBA" id="ARBA00054674"/>
    </source>
</evidence>
<evidence type="ECO:0000256" key="2">
    <source>
        <dbReference type="ARBA" id="ARBA00004496"/>
    </source>
</evidence>
<comment type="catalytic activity">
    <reaction evidence="7">
        <text>UDP-sugar + H2O = UMP + alpha-D-aldose 1-phosphate.</text>
        <dbReference type="EC" id="3.6.1.45"/>
    </reaction>
</comment>
<keyword evidence="6" id="KW-0460">Magnesium</keyword>
<evidence type="ECO:0000313" key="13">
    <source>
        <dbReference type="EMBL" id="NOV47871.1"/>
    </source>
</evidence>
<comment type="subunit">
    <text evidence="3">Homodimer.</text>
</comment>
<evidence type="ECO:0000256" key="3">
    <source>
        <dbReference type="ARBA" id="ARBA00011738"/>
    </source>
</evidence>
<name>A0A6M2DRQ5_XENCH</name>
<dbReference type="AlphaFoldDB" id="A0A6M2DRQ5"/>
<dbReference type="GO" id="GO:0005737">
    <property type="term" value="C:cytoplasm"/>
    <property type="evidence" value="ECO:0007669"/>
    <property type="project" value="UniProtKB-SubCell"/>
</dbReference>
<evidence type="ECO:0000256" key="7">
    <source>
        <dbReference type="ARBA" id="ARBA00051086"/>
    </source>
</evidence>
<dbReference type="GO" id="GO:0006753">
    <property type="term" value="P:nucleoside phosphate metabolic process"/>
    <property type="evidence" value="ECO:0007669"/>
    <property type="project" value="TreeGrafter"/>
</dbReference>
<comment type="subcellular location">
    <subcellularLocation>
        <location evidence="2">Cytoplasm</location>
    </subcellularLocation>
</comment>
<dbReference type="EMBL" id="GIIL01004145">
    <property type="protein sequence ID" value="NOV47871.1"/>
    <property type="molecule type" value="Transcribed_RNA"/>
</dbReference>
<evidence type="ECO:0000256" key="6">
    <source>
        <dbReference type="ARBA" id="ARBA00022842"/>
    </source>
</evidence>
<dbReference type="PANTHER" id="PTHR11839">
    <property type="entry name" value="UDP/ADP-SUGAR PYROPHOSPHATASE"/>
    <property type="match status" value="1"/>
</dbReference>
<sequence length="209" mass="23744">MENISNIQIGPLPVDSPYVKPVRFYYEQNGVQKNWDLLKVHDSVGIVIHNLDRNCLVVVRQFRPAVYYNCISEKDRNGKIDTSKYPAQLGITLELCAGICDKNVSWAQIAKEEVLEECGYNVELENLREIVRFRSGVGTAGSVMAMYYCEVTDKNKLNAGGGIDEEIIEVVELTIPEIKQMLYGDQFINSPGAFLFGLQWFLYNFDKKS</sequence>
<comment type="function">
    <text evidence="8">Hydrolyzes UDP-glucose to glucose 1-phosphate and UMP and ADP-ribose to ribose 5-phosphate and AMP. The physiological substrate is probably UDP-glucose. Poor activity on other substrates such as ADP-glucose, CDP-glucose, GDP-glucose and GDP-mannose.</text>
</comment>
<keyword evidence="4" id="KW-0963">Cytoplasm</keyword>
<evidence type="ECO:0000256" key="4">
    <source>
        <dbReference type="ARBA" id="ARBA00022490"/>
    </source>
</evidence>
<evidence type="ECO:0000256" key="5">
    <source>
        <dbReference type="ARBA" id="ARBA00022801"/>
    </source>
</evidence>
<dbReference type="EC" id="3.6.1.45" evidence="9"/>
<dbReference type="InterPro" id="IPR004385">
    <property type="entry name" value="NDP_pyrophosphatase"/>
</dbReference>
<dbReference type="CDD" id="cd18887">
    <property type="entry name" value="NUDIX_UGPPase_Nudt14"/>
    <property type="match status" value="1"/>
</dbReference>
<dbReference type="SUPFAM" id="SSF55811">
    <property type="entry name" value="Nudix"/>
    <property type="match status" value="1"/>
</dbReference>
<organism evidence="13">
    <name type="scientific">Xenopsylla cheopis</name>
    <name type="common">Oriental rat flea</name>
    <name type="synonym">Pulex cheopis</name>
    <dbReference type="NCBI Taxonomy" id="163159"/>
    <lineage>
        <taxon>Eukaryota</taxon>
        <taxon>Metazoa</taxon>
        <taxon>Ecdysozoa</taxon>
        <taxon>Arthropoda</taxon>
        <taxon>Hexapoda</taxon>
        <taxon>Insecta</taxon>
        <taxon>Pterygota</taxon>
        <taxon>Neoptera</taxon>
        <taxon>Endopterygota</taxon>
        <taxon>Siphonaptera</taxon>
        <taxon>Pulicidae</taxon>
        <taxon>Xenopsyllinae</taxon>
        <taxon>Xenopsylla</taxon>
    </lineage>
</organism>
<accession>A0A6M2DRQ5</accession>
<dbReference type="InterPro" id="IPR000086">
    <property type="entry name" value="NUDIX_hydrolase_dom"/>
</dbReference>
<dbReference type="FunFam" id="3.90.79.10:FF:000035">
    <property type="entry name" value="Uridine diphosphate glucose pyrophosphatase"/>
    <property type="match status" value="1"/>
</dbReference>
<dbReference type="PROSITE" id="PS51462">
    <property type="entry name" value="NUDIX"/>
    <property type="match status" value="1"/>
</dbReference>
<reference evidence="13" key="1">
    <citation type="submission" date="2020-03" db="EMBL/GenBank/DDBJ databases">
        <title>Transcriptomic Profiling of the Digestive Tract of the Rat Flea, Xenopsylla cheopis, Following Blood Feeding and Infection with Yersinia pestis.</title>
        <authorList>
            <person name="Bland D.M."/>
            <person name="Martens C.A."/>
            <person name="Virtaneva K."/>
            <person name="Kanakabandi K."/>
            <person name="Long D."/>
            <person name="Rosenke R."/>
            <person name="Saturday G.A."/>
            <person name="Hoyt F.H."/>
            <person name="Bruno D.P."/>
            <person name="Ribeiro J.M.C."/>
            <person name="Hinnebusch J."/>
        </authorList>
    </citation>
    <scope>NUCLEOTIDE SEQUENCE</scope>
</reference>
<evidence type="ECO:0000256" key="9">
    <source>
        <dbReference type="ARBA" id="ARBA00066480"/>
    </source>
</evidence>
<evidence type="ECO:0000256" key="10">
    <source>
        <dbReference type="ARBA" id="ARBA00071467"/>
    </source>
</evidence>
<protein>
    <recommendedName>
        <fullName evidence="10">Uridine diphosphate glucose pyrophosphatase NUDT14</fullName>
        <ecNumber evidence="9">3.6.1.45</ecNumber>
    </recommendedName>
    <alternativeName>
        <fullName evidence="11">Nucleoside diphosphate-linked moiety X motif 14</fullName>
    </alternativeName>
</protein>
<dbReference type="NCBIfam" id="TIGR00052">
    <property type="entry name" value="nudix-type nucleoside diphosphatase, YffH/AdpP family"/>
    <property type="match status" value="1"/>
</dbReference>
<dbReference type="InterPro" id="IPR015797">
    <property type="entry name" value="NUDIX_hydrolase-like_dom_sf"/>
</dbReference>
<evidence type="ECO:0000259" key="12">
    <source>
        <dbReference type="PROSITE" id="PS51462"/>
    </source>
</evidence>
<dbReference type="PANTHER" id="PTHR11839:SF15">
    <property type="entry name" value="URIDINE DIPHOSPHATE GLUCOSE PYROPHOSPHATASE NUDT14"/>
    <property type="match status" value="1"/>
</dbReference>
<evidence type="ECO:0000256" key="1">
    <source>
        <dbReference type="ARBA" id="ARBA00001946"/>
    </source>
</evidence>
<comment type="cofactor">
    <cofactor evidence="1">
        <name>Mg(2+)</name>
        <dbReference type="ChEBI" id="CHEBI:18420"/>
    </cofactor>
</comment>
<proteinExistence type="predicted"/>
<feature type="domain" description="Nudix hydrolase" evidence="12">
    <location>
        <begin position="39"/>
        <end position="195"/>
    </location>
</feature>
<keyword evidence="5" id="KW-0378">Hydrolase</keyword>
<dbReference type="GO" id="GO:0046872">
    <property type="term" value="F:metal ion binding"/>
    <property type="evidence" value="ECO:0007669"/>
    <property type="project" value="InterPro"/>
</dbReference>
<dbReference type="GO" id="GO:0019693">
    <property type="term" value="P:ribose phosphate metabolic process"/>
    <property type="evidence" value="ECO:0007669"/>
    <property type="project" value="TreeGrafter"/>
</dbReference>
<evidence type="ECO:0000256" key="11">
    <source>
        <dbReference type="ARBA" id="ARBA00080475"/>
    </source>
</evidence>